<dbReference type="PANTHER" id="PTHR30346:SF28">
    <property type="entry name" value="HTH-TYPE TRANSCRIPTIONAL REGULATOR CYNR"/>
    <property type="match status" value="1"/>
</dbReference>
<dbReference type="SUPFAM" id="SSF53850">
    <property type="entry name" value="Periplasmic binding protein-like II"/>
    <property type="match status" value="1"/>
</dbReference>
<name>A0AAP5BAA6_9BURK</name>
<dbReference type="AlphaFoldDB" id="A0AAP5BAA6"/>
<dbReference type="GO" id="GO:0003677">
    <property type="term" value="F:DNA binding"/>
    <property type="evidence" value="ECO:0007669"/>
    <property type="project" value="UniProtKB-KW"/>
</dbReference>
<keyword evidence="2" id="KW-0805">Transcription regulation</keyword>
<dbReference type="GO" id="GO:0003700">
    <property type="term" value="F:DNA-binding transcription factor activity"/>
    <property type="evidence" value="ECO:0007669"/>
    <property type="project" value="InterPro"/>
</dbReference>
<dbReference type="PANTHER" id="PTHR30346">
    <property type="entry name" value="TRANSCRIPTIONAL DUAL REGULATOR HCAR-RELATED"/>
    <property type="match status" value="1"/>
</dbReference>
<dbReference type="Pfam" id="PF00126">
    <property type="entry name" value="HTH_1"/>
    <property type="match status" value="1"/>
</dbReference>
<proteinExistence type="inferred from homology"/>
<dbReference type="FunFam" id="1.10.10.10:FF:000001">
    <property type="entry name" value="LysR family transcriptional regulator"/>
    <property type="match status" value="1"/>
</dbReference>
<dbReference type="InterPro" id="IPR036388">
    <property type="entry name" value="WH-like_DNA-bd_sf"/>
</dbReference>
<comment type="caution">
    <text evidence="7">The sequence shown here is derived from an EMBL/GenBank/DDBJ whole genome shotgun (WGS) entry which is preliminary data.</text>
</comment>
<dbReference type="Gene3D" id="3.40.190.290">
    <property type="match status" value="1"/>
</dbReference>
<dbReference type="Gene3D" id="1.10.10.10">
    <property type="entry name" value="Winged helix-like DNA-binding domain superfamily/Winged helix DNA-binding domain"/>
    <property type="match status" value="1"/>
</dbReference>
<feature type="domain" description="HTH lysR-type" evidence="5">
    <location>
        <begin position="1"/>
        <end position="58"/>
    </location>
</feature>
<organism evidence="7 9">
    <name type="scientific">Paraburkholderia madseniana</name>
    <dbReference type="NCBI Taxonomy" id="2599607"/>
    <lineage>
        <taxon>Bacteria</taxon>
        <taxon>Pseudomonadati</taxon>
        <taxon>Pseudomonadota</taxon>
        <taxon>Betaproteobacteria</taxon>
        <taxon>Burkholderiales</taxon>
        <taxon>Burkholderiaceae</taxon>
        <taxon>Paraburkholderia</taxon>
    </lineage>
</organism>
<dbReference type="CDD" id="cd05466">
    <property type="entry name" value="PBP2_LTTR_substrate"/>
    <property type="match status" value="1"/>
</dbReference>
<dbReference type="Proteomes" id="UP001242288">
    <property type="component" value="Unassembled WGS sequence"/>
</dbReference>
<keyword evidence="4" id="KW-0804">Transcription</keyword>
<evidence type="ECO:0000313" key="8">
    <source>
        <dbReference type="Proteomes" id="UP001209412"/>
    </source>
</evidence>
<evidence type="ECO:0000256" key="4">
    <source>
        <dbReference type="ARBA" id="ARBA00023163"/>
    </source>
</evidence>
<dbReference type="PROSITE" id="PS50931">
    <property type="entry name" value="HTH_LYSR"/>
    <property type="match status" value="1"/>
</dbReference>
<dbReference type="SUPFAM" id="SSF46785">
    <property type="entry name" value="Winged helix' DNA-binding domain"/>
    <property type="match status" value="1"/>
</dbReference>
<dbReference type="EMBL" id="JAPKHW010000004">
    <property type="protein sequence ID" value="MCX4144983.1"/>
    <property type="molecule type" value="Genomic_DNA"/>
</dbReference>
<evidence type="ECO:0000313" key="6">
    <source>
        <dbReference type="EMBL" id="MCX4144983.1"/>
    </source>
</evidence>
<evidence type="ECO:0000313" key="9">
    <source>
        <dbReference type="Proteomes" id="UP001242288"/>
    </source>
</evidence>
<dbReference type="InterPro" id="IPR000847">
    <property type="entry name" value="LysR_HTH_N"/>
</dbReference>
<dbReference type="RefSeq" id="WP_266240071.1">
    <property type="nucleotide sequence ID" value="NZ_JAMXWF010000004.1"/>
</dbReference>
<reference evidence="7" key="1">
    <citation type="submission" date="2022-06" db="EMBL/GenBank/DDBJ databases">
        <title>PHB producers.</title>
        <authorList>
            <person name="Besaury L."/>
        </authorList>
    </citation>
    <scope>NUCLEOTIDE SEQUENCE</scope>
    <source>
        <strain evidence="7 8">SEWS6</strain>
    </source>
</reference>
<accession>A0AAP5BAA6</accession>
<protein>
    <submittedName>
        <fullName evidence="7">LysR family transcriptional regulator</fullName>
    </submittedName>
</protein>
<dbReference type="Pfam" id="PF03466">
    <property type="entry name" value="LysR_substrate"/>
    <property type="match status" value="1"/>
</dbReference>
<dbReference type="Proteomes" id="UP001209412">
    <property type="component" value="Unassembled WGS sequence"/>
</dbReference>
<evidence type="ECO:0000256" key="3">
    <source>
        <dbReference type="ARBA" id="ARBA00023125"/>
    </source>
</evidence>
<dbReference type="InterPro" id="IPR005119">
    <property type="entry name" value="LysR_subst-bd"/>
</dbReference>
<evidence type="ECO:0000256" key="1">
    <source>
        <dbReference type="ARBA" id="ARBA00009437"/>
    </source>
</evidence>
<evidence type="ECO:0000259" key="5">
    <source>
        <dbReference type="PROSITE" id="PS50931"/>
    </source>
</evidence>
<dbReference type="GO" id="GO:0032993">
    <property type="term" value="C:protein-DNA complex"/>
    <property type="evidence" value="ECO:0007669"/>
    <property type="project" value="TreeGrafter"/>
</dbReference>
<evidence type="ECO:0000256" key="2">
    <source>
        <dbReference type="ARBA" id="ARBA00023015"/>
    </source>
</evidence>
<sequence length="321" mass="35603">MDVRVIHYFISVFEERSFTKAAERMHVVQSALSMQIRNLEEELKTPLFQRAQRGLEPTVAGRRFYELCVPIARSIAAAKQELVELAQGTSVVGSMRIGLTSSMCQNVLGNVLGDFHALYPQVEIIVTEAYARDITDLVQAGELDVGLGALPLDSNSLSCRLGFTDEYVLVSGHPINGPSLTPCDLSLMKDLTLVIPSDRHLLGTTMRGHIASGRISPKSVVTINGMVATLESVRRSDWGAMCLMNSVVDKLENADTYIYPITNPHTVFDLYLLHDLRKPLTPAARIFIEMFGNRLKEVRTLWSGASSPLSVRRPLSEHRTH</sequence>
<keyword evidence="8" id="KW-1185">Reference proteome</keyword>
<gene>
    <name evidence="7" type="ORF">NIE36_06230</name>
    <name evidence="6" type="ORF">OSB80_06240</name>
</gene>
<keyword evidence="3" id="KW-0238">DNA-binding</keyword>
<dbReference type="EMBL" id="JAMXWF010000004">
    <property type="protein sequence ID" value="MDQ6406815.1"/>
    <property type="molecule type" value="Genomic_DNA"/>
</dbReference>
<evidence type="ECO:0000313" key="7">
    <source>
        <dbReference type="EMBL" id="MDQ6406815.1"/>
    </source>
</evidence>
<comment type="similarity">
    <text evidence="1">Belongs to the LysR transcriptional regulatory family.</text>
</comment>
<dbReference type="PRINTS" id="PR00039">
    <property type="entry name" value="HTHLYSR"/>
</dbReference>
<dbReference type="InterPro" id="IPR036390">
    <property type="entry name" value="WH_DNA-bd_sf"/>
</dbReference>